<dbReference type="Proteomes" id="UP000050514">
    <property type="component" value="Unassembled WGS sequence"/>
</dbReference>
<dbReference type="OrthoDB" id="152983at2"/>
<feature type="compositionally biased region" description="Pro residues" evidence="1">
    <location>
        <begin position="570"/>
        <end position="586"/>
    </location>
</feature>
<feature type="compositionally biased region" description="Pro residues" evidence="1">
    <location>
        <begin position="551"/>
        <end position="562"/>
    </location>
</feature>
<feature type="region of interest" description="Disordered" evidence="1">
    <location>
        <begin position="548"/>
        <end position="586"/>
    </location>
</feature>
<evidence type="ECO:0000256" key="2">
    <source>
        <dbReference type="SAM" id="SignalP"/>
    </source>
</evidence>
<proteinExistence type="predicted"/>
<comment type="caution">
    <text evidence="3">The sequence shown here is derived from an EMBL/GenBank/DDBJ whole genome shotgun (WGS) entry which is preliminary data.</text>
</comment>
<name>A0A0P6X529_9CHLR</name>
<evidence type="ECO:0000256" key="1">
    <source>
        <dbReference type="SAM" id="MobiDB-lite"/>
    </source>
</evidence>
<accession>A0A0P6X529</accession>
<dbReference type="InterPro" id="IPR013783">
    <property type="entry name" value="Ig-like_fold"/>
</dbReference>
<evidence type="ECO:0000313" key="4">
    <source>
        <dbReference type="Proteomes" id="UP000050514"/>
    </source>
</evidence>
<gene>
    <name evidence="3" type="ORF">AC812_01535</name>
</gene>
<evidence type="ECO:0000313" key="3">
    <source>
        <dbReference type="EMBL" id="KPL78134.1"/>
    </source>
</evidence>
<sequence>MKKIPFILCLLILLIGMTLPAAAQTPVLTVTADNSAKSGMPGAVVVYTLTLTNTGSSPLNLTAADPDSLNGWPASVNLTDASLDPAESTTAIVSVAIPASASDGNMDVTTVRFLDGSNEVGRIGLTTTARRPQPTAAGRPLLVLDSYGVSGDSEITPGQEFELRLTLVNRGQDFARNVLITFTGSDFLPVDTGGVRALNEVDPAEKVNVFQPLIANPALSGQSVATLTVNLTYTNLDGSESFTEALTITINLKKPSSGGPARPTATPTLISRPQLVVTAYQTDVDPLQPGAIFELKLDIRNLGTANARSVTMVLGGGAGVNDQGTPVPGTSELSTFAPLGASNLIFLGDVPVGETISATQKLIVNVTANPGAYPFKLSFIYDDEKGMRQVNDQVITLLIYQLPQVEVGFYRDPGIFYTNQMSMLPLQVTNLGRKTAVLGNMRVTSPNADITNNVTLVGSLEPGGYFTLDANIMPFQPGPLDIEISINYTDDFNQPRTITQTLTVEVMEMPTPEFPTDGFPPEPPPPAEETFWQKVLRFLRGLIGLDSAEPTPVPSFPMPGEPMPGEGIPPGEPIPVPVEPLPRPKG</sequence>
<dbReference type="Gene3D" id="2.60.40.10">
    <property type="entry name" value="Immunoglobulins"/>
    <property type="match status" value="1"/>
</dbReference>
<dbReference type="STRING" id="360411.AC812_01535"/>
<dbReference type="PANTHER" id="PTHR35902:SF3">
    <property type="entry name" value="NPCBM-ASSOCIATED, NEW3 DOMAIN OF ALPHA-GALACTOSIDASE"/>
    <property type="match status" value="1"/>
</dbReference>
<dbReference type="PANTHER" id="PTHR35902">
    <property type="entry name" value="S-LAYER DOMAIN-LIKE PROTEIN-RELATED"/>
    <property type="match status" value="1"/>
</dbReference>
<protein>
    <recommendedName>
        <fullName evidence="5">DUF11 domain-containing protein</fullName>
    </recommendedName>
</protein>
<feature type="chain" id="PRO_5006132841" description="DUF11 domain-containing protein" evidence="2">
    <location>
        <begin position="24"/>
        <end position="586"/>
    </location>
</feature>
<evidence type="ECO:0008006" key="5">
    <source>
        <dbReference type="Google" id="ProtNLM"/>
    </source>
</evidence>
<dbReference type="AlphaFoldDB" id="A0A0P6X529"/>
<dbReference type="RefSeq" id="WP_061913090.1">
    <property type="nucleotide sequence ID" value="NZ_DF967971.1"/>
</dbReference>
<keyword evidence="2" id="KW-0732">Signal</keyword>
<feature type="signal peptide" evidence="2">
    <location>
        <begin position="1"/>
        <end position="23"/>
    </location>
</feature>
<reference evidence="3 4" key="1">
    <citation type="submission" date="2015-07" db="EMBL/GenBank/DDBJ databases">
        <title>Draft genome of Bellilinea caldifistulae DSM 17877.</title>
        <authorList>
            <person name="Hemp J."/>
            <person name="Ward L.M."/>
            <person name="Pace L.A."/>
            <person name="Fischer W.W."/>
        </authorList>
    </citation>
    <scope>NUCLEOTIDE SEQUENCE [LARGE SCALE GENOMIC DNA]</scope>
    <source>
        <strain evidence="3 4">GOMI-1</strain>
    </source>
</reference>
<dbReference type="EMBL" id="LGHJ01000006">
    <property type="protein sequence ID" value="KPL78134.1"/>
    <property type="molecule type" value="Genomic_DNA"/>
</dbReference>
<keyword evidence="4" id="KW-1185">Reference proteome</keyword>
<organism evidence="3 4">
    <name type="scientific">Bellilinea caldifistulae</name>
    <dbReference type="NCBI Taxonomy" id="360411"/>
    <lineage>
        <taxon>Bacteria</taxon>
        <taxon>Bacillati</taxon>
        <taxon>Chloroflexota</taxon>
        <taxon>Anaerolineae</taxon>
        <taxon>Anaerolineales</taxon>
        <taxon>Anaerolineaceae</taxon>
        <taxon>Bellilinea</taxon>
    </lineage>
</organism>